<keyword evidence="1" id="KW-0732">Signal</keyword>
<sequence>MRKLGAPPRRRGRGLRAVFFLLVCGGVRWDDGRGCVRGERNEACRALWLYSSKVPEHDVLLPTRVKKPERRRDSGTLTIAKIRRSPGSATSFERYVVGGTTSGEDGEGAESWLPGASELVSGRNAAHLKLGFWVN</sequence>
<reference evidence="2" key="1">
    <citation type="submission" date="2023-03" db="EMBL/GenBank/DDBJ databases">
        <title>Massive genome expansion in bonnet fungi (Mycena s.s.) driven by repeated elements and novel gene families across ecological guilds.</title>
        <authorList>
            <consortium name="Lawrence Berkeley National Laboratory"/>
            <person name="Harder C.B."/>
            <person name="Miyauchi S."/>
            <person name="Viragh M."/>
            <person name="Kuo A."/>
            <person name="Thoen E."/>
            <person name="Andreopoulos B."/>
            <person name="Lu D."/>
            <person name="Skrede I."/>
            <person name="Drula E."/>
            <person name="Henrissat B."/>
            <person name="Morin E."/>
            <person name="Kohler A."/>
            <person name="Barry K."/>
            <person name="LaButti K."/>
            <person name="Morin E."/>
            <person name="Salamov A."/>
            <person name="Lipzen A."/>
            <person name="Mereny Z."/>
            <person name="Hegedus B."/>
            <person name="Baldrian P."/>
            <person name="Stursova M."/>
            <person name="Weitz H."/>
            <person name="Taylor A."/>
            <person name="Grigoriev I.V."/>
            <person name="Nagy L.G."/>
            <person name="Martin F."/>
            <person name="Kauserud H."/>
        </authorList>
    </citation>
    <scope>NUCLEOTIDE SEQUENCE</scope>
    <source>
        <strain evidence="2">CBHHK182m</strain>
    </source>
</reference>
<protein>
    <recommendedName>
        <fullName evidence="4">Secreted protein</fullName>
    </recommendedName>
</protein>
<feature type="signal peptide" evidence="1">
    <location>
        <begin position="1"/>
        <end position="29"/>
    </location>
</feature>
<comment type="caution">
    <text evidence="2">The sequence shown here is derived from an EMBL/GenBank/DDBJ whole genome shotgun (WGS) entry which is preliminary data.</text>
</comment>
<keyword evidence="3" id="KW-1185">Reference proteome</keyword>
<proteinExistence type="predicted"/>
<dbReference type="AlphaFoldDB" id="A0AAD7IPD9"/>
<dbReference type="Proteomes" id="UP001215598">
    <property type="component" value="Unassembled WGS sequence"/>
</dbReference>
<evidence type="ECO:0000256" key="1">
    <source>
        <dbReference type="SAM" id="SignalP"/>
    </source>
</evidence>
<evidence type="ECO:0000313" key="3">
    <source>
        <dbReference type="Proteomes" id="UP001215598"/>
    </source>
</evidence>
<feature type="chain" id="PRO_5042205063" description="Secreted protein" evidence="1">
    <location>
        <begin position="30"/>
        <end position="135"/>
    </location>
</feature>
<name>A0AAD7IPD9_9AGAR</name>
<organism evidence="2 3">
    <name type="scientific">Mycena metata</name>
    <dbReference type="NCBI Taxonomy" id="1033252"/>
    <lineage>
        <taxon>Eukaryota</taxon>
        <taxon>Fungi</taxon>
        <taxon>Dikarya</taxon>
        <taxon>Basidiomycota</taxon>
        <taxon>Agaricomycotina</taxon>
        <taxon>Agaricomycetes</taxon>
        <taxon>Agaricomycetidae</taxon>
        <taxon>Agaricales</taxon>
        <taxon>Marasmiineae</taxon>
        <taxon>Mycenaceae</taxon>
        <taxon>Mycena</taxon>
    </lineage>
</organism>
<gene>
    <name evidence="2" type="ORF">B0H16DRAFT_1462652</name>
</gene>
<evidence type="ECO:0000313" key="2">
    <source>
        <dbReference type="EMBL" id="KAJ7746072.1"/>
    </source>
</evidence>
<evidence type="ECO:0008006" key="4">
    <source>
        <dbReference type="Google" id="ProtNLM"/>
    </source>
</evidence>
<accession>A0AAD7IPD9</accession>
<dbReference type="EMBL" id="JARKIB010000081">
    <property type="protein sequence ID" value="KAJ7746072.1"/>
    <property type="molecule type" value="Genomic_DNA"/>
</dbReference>